<dbReference type="EMBL" id="JACGCZ010000038">
    <property type="protein sequence ID" value="MBA6144656.1"/>
    <property type="molecule type" value="Genomic_DNA"/>
</dbReference>
<comment type="caution">
    <text evidence="3">The sequence shown here is derived from an EMBL/GenBank/DDBJ whole genome shotgun (WGS) entry which is preliminary data.</text>
</comment>
<dbReference type="Pfam" id="PF00350">
    <property type="entry name" value="Dynamin_N"/>
    <property type="match status" value="1"/>
</dbReference>
<feature type="coiled-coil region" evidence="1">
    <location>
        <begin position="341"/>
        <end position="368"/>
    </location>
</feature>
<dbReference type="InterPro" id="IPR027417">
    <property type="entry name" value="P-loop_NTPase"/>
</dbReference>
<dbReference type="RefSeq" id="WP_172828382.1">
    <property type="nucleotide sequence ID" value="NZ_BQHP01000018.1"/>
</dbReference>
<protein>
    <submittedName>
        <fullName evidence="3">Dynamin family protein</fullName>
    </submittedName>
</protein>
<dbReference type="AlphaFoldDB" id="A0A7W2QVQ4"/>
<keyword evidence="1" id="KW-0175">Coiled coil</keyword>
<dbReference type="Gene3D" id="3.40.50.300">
    <property type="entry name" value="P-loop containing nucleotide triphosphate hydrolases"/>
    <property type="match status" value="1"/>
</dbReference>
<dbReference type="Proteomes" id="UP000590738">
    <property type="component" value="Unassembled WGS sequence"/>
</dbReference>
<reference evidence="3 4" key="1">
    <citation type="submission" date="2020-07" db="EMBL/GenBank/DDBJ databases">
        <title>Diversity of carbapenemase encoding genes among Pseudomonas putida group clinical isolates in a tertiary Brazilian hospital.</title>
        <authorList>
            <person name="Alberto-Lei F."/>
            <person name="Nodari C.S."/>
            <person name="Streling A.P."/>
            <person name="Paulino J.T."/>
            <person name="Bessa-Neto F.O."/>
            <person name="Cayo R."/>
            <person name="Gales A.C."/>
        </authorList>
    </citation>
    <scope>NUCLEOTIDE SEQUENCE [LARGE SCALE GENOMIC DNA]</scope>
    <source>
        <strain evidence="3 4">12273</strain>
    </source>
</reference>
<proteinExistence type="predicted"/>
<evidence type="ECO:0000256" key="1">
    <source>
        <dbReference type="SAM" id="Coils"/>
    </source>
</evidence>
<evidence type="ECO:0000313" key="4">
    <source>
        <dbReference type="Proteomes" id="UP000590738"/>
    </source>
</evidence>
<sequence>MWLEKYSNRYRWAYDAYQRFIGEIDPSLAGDFNRSSHVTVAVYGATQVGKTTLILDLLGVTGEALERASSVLRGDQRMGKSSTACAIRYGRSKDDNWYIGDNSGALDDEAARVQFSAIRTELEEGRAQSVDVLSVRLPSMFFEQGGGDALSLDLRILDIPGINAVNEAEQAQVARVAEKYVASADLILLVGRADDLGFLHPNKLKLAALGDWMLQPNRYRVVLSYTFSPASFKTWFGQDEQTLQQVRAKLYQELGTHDYKPPKSVEAMLYPLEFGDSLRSLGATPEYHQAAVTLIQQLRRELLASITESASPYGRLASAFKMKTLIDARLDREQVHYEEHRKELEGDLQHALNALEQAEGLLSGCQEESGTLVHHRRRLNRYRKLYKGSDVRGFFVQPLPNTTESVSALKLVAIQFENGIQAKWKAMCERHAHRQAHVRLAELSPPATTALSSFYQKMDGYLTDGYWWSSENFRSDRSMLLGAAVKVVDAYAEAANLEIKKYFEHQESGLERKYSDYKRRLDVMKRTVAERQQAVEDIQGKRYHLEQAHAQFKARMQFSMDHSHKFEQYILEAFKAELDRVREAIRRPLSALEQIYDMFYLHVLLGELDKMLEGKKF</sequence>
<evidence type="ECO:0000313" key="3">
    <source>
        <dbReference type="EMBL" id="MBA6144656.1"/>
    </source>
</evidence>
<dbReference type="InterPro" id="IPR045063">
    <property type="entry name" value="Dynamin_N"/>
</dbReference>
<gene>
    <name evidence="3" type="ORF">H4B97_19645</name>
</gene>
<name>A0A7W2QVQ4_9PSED</name>
<feature type="domain" description="Dynamin N-terminal" evidence="2">
    <location>
        <begin position="40"/>
        <end position="194"/>
    </location>
</feature>
<organism evidence="3 4">
    <name type="scientific">Pseudomonas juntendi</name>
    <dbReference type="NCBI Taxonomy" id="2666183"/>
    <lineage>
        <taxon>Bacteria</taxon>
        <taxon>Pseudomonadati</taxon>
        <taxon>Pseudomonadota</taxon>
        <taxon>Gammaproteobacteria</taxon>
        <taxon>Pseudomonadales</taxon>
        <taxon>Pseudomonadaceae</taxon>
        <taxon>Pseudomonas</taxon>
    </lineage>
</organism>
<accession>A0A7W2QVQ4</accession>
<dbReference type="SUPFAM" id="SSF52540">
    <property type="entry name" value="P-loop containing nucleoside triphosphate hydrolases"/>
    <property type="match status" value="1"/>
</dbReference>
<evidence type="ECO:0000259" key="2">
    <source>
        <dbReference type="Pfam" id="PF00350"/>
    </source>
</evidence>